<dbReference type="PANTHER" id="PTHR30582">
    <property type="entry name" value="L,D-TRANSPEPTIDASE"/>
    <property type="match status" value="1"/>
</dbReference>
<evidence type="ECO:0000256" key="1">
    <source>
        <dbReference type="ARBA" id="ARBA00004752"/>
    </source>
</evidence>
<feature type="domain" description="L,D-TPase catalytic" evidence="6">
    <location>
        <begin position="138"/>
        <end position="282"/>
    </location>
</feature>
<organism evidence="7">
    <name type="scientific">marine sediment metagenome</name>
    <dbReference type="NCBI Taxonomy" id="412755"/>
    <lineage>
        <taxon>unclassified sequences</taxon>
        <taxon>metagenomes</taxon>
        <taxon>ecological metagenomes</taxon>
    </lineage>
</organism>
<gene>
    <name evidence="7" type="ORF">LCGC14_2124180</name>
</gene>
<keyword evidence="3" id="KW-0133">Cell shape</keyword>
<reference evidence="7" key="1">
    <citation type="journal article" date="2015" name="Nature">
        <title>Complex archaea that bridge the gap between prokaryotes and eukaryotes.</title>
        <authorList>
            <person name="Spang A."/>
            <person name="Saw J.H."/>
            <person name="Jorgensen S.L."/>
            <person name="Zaremba-Niedzwiedzka K."/>
            <person name="Martijn J."/>
            <person name="Lind A.E."/>
            <person name="van Eijk R."/>
            <person name="Schleper C."/>
            <person name="Guy L."/>
            <person name="Ettema T.J."/>
        </authorList>
    </citation>
    <scope>NUCLEOTIDE SEQUENCE</scope>
</reference>
<evidence type="ECO:0000259" key="6">
    <source>
        <dbReference type="PROSITE" id="PS52029"/>
    </source>
</evidence>
<dbReference type="GO" id="GO:0016740">
    <property type="term" value="F:transferase activity"/>
    <property type="evidence" value="ECO:0007669"/>
    <property type="project" value="UniProtKB-KW"/>
</dbReference>
<keyword evidence="4" id="KW-0573">Peptidoglycan synthesis</keyword>
<dbReference type="PROSITE" id="PS52029">
    <property type="entry name" value="LD_TPASE"/>
    <property type="match status" value="1"/>
</dbReference>
<dbReference type="GO" id="GO:0018104">
    <property type="term" value="P:peptidoglycan-protein cross-linking"/>
    <property type="evidence" value="ECO:0007669"/>
    <property type="project" value="TreeGrafter"/>
</dbReference>
<name>A0A0F9E3E8_9ZZZZ</name>
<dbReference type="UniPathway" id="UPA00219"/>
<comment type="caution">
    <text evidence="7">The sequence shown here is derived from an EMBL/GenBank/DDBJ whole genome shotgun (WGS) entry which is preliminary data.</text>
</comment>
<protein>
    <recommendedName>
        <fullName evidence="6">L,D-TPase catalytic domain-containing protein</fullName>
    </recommendedName>
</protein>
<comment type="pathway">
    <text evidence="1">Cell wall biogenesis; peptidoglycan biosynthesis.</text>
</comment>
<dbReference type="GO" id="GO:0071555">
    <property type="term" value="P:cell wall organization"/>
    <property type="evidence" value="ECO:0007669"/>
    <property type="project" value="UniProtKB-KW"/>
</dbReference>
<keyword evidence="2" id="KW-0808">Transferase</keyword>
<keyword evidence="5" id="KW-0961">Cell wall biogenesis/degradation</keyword>
<evidence type="ECO:0000256" key="5">
    <source>
        <dbReference type="ARBA" id="ARBA00023316"/>
    </source>
</evidence>
<evidence type="ECO:0000256" key="3">
    <source>
        <dbReference type="ARBA" id="ARBA00022960"/>
    </source>
</evidence>
<dbReference type="Pfam" id="PF03734">
    <property type="entry name" value="YkuD"/>
    <property type="match status" value="1"/>
</dbReference>
<dbReference type="AlphaFoldDB" id="A0A0F9E3E8"/>
<dbReference type="Gene3D" id="2.40.440.10">
    <property type="entry name" value="L,D-transpeptidase catalytic domain-like"/>
    <property type="match status" value="1"/>
</dbReference>
<dbReference type="GO" id="GO:0005576">
    <property type="term" value="C:extracellular region"/>
    <property type="evidence" value="ECO:0007669"/>
    <property type="project" value="TreeGrafter"/>
</dbReference>
<accession>A0A0F9E3E8</accession>
<dbReference type="InterPro" id="IPR038063">
    <property type="entry name" value="Transpep_catalytic_dom"/>
</dbReference>
<dbReference type="GO" id="GO:0071972">
    <property type="term" value="F:peptidoglycan L,D-transpeptidase activity"/>
    <property type="evidence" value="ECO:0007669"/>
    <property type="project" value="TreeGrafter"/>
</dbReference>
<proteinExistence type="predicted"/>
<evidence type="ECO:0000313" key="7">
    <source>
        <dbReference type="EMBL" id="KKL68519.1"/>
    </source>
</evidence>
<evidence type="ECO:0000256" key="4">
    <source>
        <dbReference type="ARBA" id="ARBA00022984"/>
    </source>
</evidence>
<dbReference type="InterPro" id="IPR050979">
    <property type="entry name" value="LD-transpeptidase"/>
</dbReference>
<dbReference type="EMBL" id="LAZR01026504">
    <property type="protein sequence ID" value="KKL68519.1"/>
    <property type="molecule type" value="Genomic_DNA"/>
</dbReference>
<dbReference type="SUPFAM" id="SSF141523">
    <property type="entry name" value="L,D-transpeptidase catalytic domain-like"/>
    <property type="match status" value="1"/>
</dbReference>
<evidence type="ECO:0000256" key="2">
    <source>
        <dbReference type="ARBA" id="ARBA00022679"/>
    </source>
</evidence>
<dbReference type="CDD" id="cd16913">
    <property type="entry name" value="YkuD_like"/>
    <property type="match status" value="1"/>
</dbReference>
<dbReference type="InterPro" id="IPR005490">
    <property type="entry name" value="LD_TPept_cat_dom"/>
</dbReference>
<dbReference type="GO" id="GO:0008360">
    <property type="term" value="P:regulation of cell shape"/>
    <property type="evidence" value="ECO:0007669"/>
    <property type="project" value="UniProtKB-KW"/>
</dbReference>
<sequence length="301" mass="34813">MLLQSCGVKRENIVNAKQLVQIHNANLIGVESPSGAKISFPKYVTVERNISISEYFGFMDSVVERYDSIVPYQLSEHLLLRANPWVIDVLANTDYYRNIERDTFIYDQKQSIVLRKTDSLIFPEYIDASRILNTMNKTWIDINIPEFKLRIFQDSTLLYTFPIRVGQSRERFLVMGNRITDMRTITGKGKVIRVETNPTFYNPVDGKQFFTTKRDDEKRTLMPLIPWIETEINGIRNGQMIHPTTNPKTLGKAYSNGCIGVKEADAWLIYYYAPTGTPITIRYDLKVIDSEGKEIILKDIY</sequence>